<keyword evidence="2" id="KW-0040">ANK repeat</keyword>
<feature type="repeat" description="ANK" evidence="2">
    <location>
        <begin position="778"/>
        <end position="810"/>
    </location>
</feature>
<dbReference type="PANTHER" id="PTHR10039">
    <property type="entry name" value="AMELOGENIN"/>
    <property type="match status" value="1"/>
</dbReference>
<feature type="repeat" description="ANK" evidence="2">
    <location>
        <begin position="843"/>
        <end position="875"/>
    </location>
</feature>
<feature type="repeat" description="ANK" evidence="2">
    <location>
        <begin position="712"/>
        <end position="744"/>
    </location>
</feature>
<proteinExistence type="predicted"/>
<dbReference type="SUPFAM" id="SSF52540">
    <property type="entry name" value="P-loop containing nucleoside triphosphate hydrolases"/>
    <property type="match status" value="1"/>
</dbReference>
<accession>A0AAD7AM95</accession>
<evidence type="ECO:0000256" key="1">
    <source>
        <dbReference type="ARBA" id="ARBA00022737"/>
    </source>
</evidence>
<dbReference type="InterPro" id="IPR027417">
    <property type="entry name" value="P-loop_NTPase"/>
</dbReference>
<dbReference type="PROSITE" id="PS50088">
    <property type="entry name" value="ANK_REPEAT"/>
    <property type="match status" value="7"/>
</dbReference>
<dbReference type="EMBL" id="JARIHO010000004">
    <property type="protein sequence ID" value="KAJ7362830.1"/>
    <property type="molecule type" value="Genomic_DNA"/>
</dbReference>
<dbReference type="InterPro" id="IPR056884">
    <property type="entry name" value="NPHP3-like_N"/>
</dbReference>
<reference evidence="5" key="1">
    <citation type="submission" date="2023-03" db="EMBL/GenBank/DDBJ databases">
        <title>Massive genome expansion in bonnet fungi (Mycena s.s.) driven by repeated elements and novel gene families across ecological guilds.</title>
        <authorList>
            <consortium name="Lawrence Berkeley National Laboratory"/>
            <person name="Harder C.B."/>
            <person name="Miyauchi S."/>
            <person name="Viragh M."/>
            <person name="Kuo A."/>
            <person name="Thoen E."/>
            <person name="Andreopoulos B."/>
            <person name="Lu D."/>
            <person name="Skrede I."/>
            <person name="Drula E."/>
            <person name="Henrissat B."/>
            <person name="Morin E."/>
            <person name="Kohler A."/>
            <person name="Barry K."/>
            <person name="LaButti K."/>
            <person name="Morin E."/>
            <person name="Salamov A."/>
            <person name="Lipzen A."/>
            <person name="Mereny Z."/>
            <person name="Hegedus B."/>
            <person name="Baldrian P."/>
            <person name="Stursova M."/>
            <person name="Weitz H."/>
            <person name="Taylor A."/>
            <person name="Grigoriev I.V."/>
            <person name="Nagy L.G."/>
            <person name="Martin F."/>
            <person name="Kauserud H."/>
        </authorList>
    </citation>
    <scope>NUCLEOTIDE SEQUENCE</scope>
    <source>
        <strain evidence="5">CBHHK002</strain>
    </source>
</reference>
<name>A0AAD7AM95_9AGAR</name>
<dbReference type="AlphaFoldDB" id="A0AAD7AM95"/>
<dbReference type="InterPro" id="IPR036770">
    <property type="entry name" value="Ankyrin_rpt-contain_sf"/>
</dbReference>
<evidence type="ECO:0000313" key="5">
    <source>
        <dbReference type="EMBL" id="KAJ7362830.1"/>
    </source>
</evidence>
<feature type="repeat" description="ANK" evidence="2">
    <location>
        <begin position="942"/>
        <end position="970"/>
    </location>
</feature>
<evidence type="ECO:0000256" key="2">
    <source>
        <dbReference type="PROSITE-ProRule" id="PRU00023"/>
    </source>
</evidence>
<sequence>MAETVGSVASIIQLVDTALKAKDYIQDFIYAPQEQLKLLSEMADLRPLVQELHNRVEANASSEILQRMKNPLEDFKATMERFTAKLCSGNGPLSKFSKRLTWTMWSKKEAQEYLRKFERFKSLLNSWLLVDLCDMGQHYQRDSDKQFKDLAEQRDRDHKAVTGSLDKVNTGISEQQELINSMELSVNNVANKIDVINTRVLHISDDQKRERDQRKRMQIIDWLAPINFCIRHADISRARQAGTGEWLLVDPLFKRWESGSARTLWCHGIPGAGKTVLASKVVDHLTTGSETKNVGVACLYLNHKEVDAQTPVNLLSGLWRQLVFGRDVGPVAKQLYRLHHEKRTTPSMKEVVDLLHSCFTEFSKVYIIVDALDEHPEDQRWILLQHLATMGPTVNVMIMSRPNITPATSHPNLDAIKIHANADDLRKYVDTQIQRSPRFLTHLRTQPELRDEIHTKISETADGMFLLAKLHLESLMAKPTIKAVREALKRLPKGLNDTYDIVMQRIDSQSEEDRNVAHSALTWVVNAKRPLTVEEVQTALAIEPNTQQLDKDNLMDIELILAACAGLVILDGQRSVVRLVHYTTQEYLDSIQTEQFPDAQMEITRTLLTFLAFDGLPDSSWNIRKLPPLVEYSQYCLLHAIGKPEVQLQNMILEFLGCAPQWRQAMLWRWNTPPWDFMDWPLQPSALWIAAAADLAETSKCLLEEAQMTKCSASSALWIASYYGHLAIVQLLLENGVDMNTPTEQYGPPLTAASEAGHHTIVRWLLQNGADTNARGGEYGCALHTALANKQEKIAYLLIEHGADVNLQTWHGAALTTASWYGMENIVVLLVERGADINVKGGRYNFALHTALANKQEKIACLLIEHGADVNLQGEHGAALTTAAWYGSERIVGLLLERGADVNMPGQFALHAALTEGHRKIVRLLIENGANVNVLDKNLCCPLELAADLGDENLFRLLIDTGADPNAHGGMVLL</sequence>
<dbReference type="Proteomes" id="UP001218218">
    <property type="component" value="Unassembled WGS sequence"/>
</dbReference>
<evidence type="ECO:0000313" key="6">
    <source>
        <dbReference type="Proteomes" id="UP001218218"/>
    </source>
</evidence>
<dbReference type="PROSITE" id="PS50297">
    <property type="entry name" value="ANK_REP_REGION"/>
    <property type="match status" value="5"/>
</dbReference>
<keyword evidence="1" id="KW-0677">Repeat</keyword>
<dbReference type="PANTHER" id="PTHR10039:SF15">
    <property type="entry name" value="NACHT DOMAIN-CONTAINING PROTEIN"/>
    <property type="match status" value="1"/>
</dbReference>
<dbReference type="Gene3D" id="1.25.40.20">
    <property type="entry name" value="Ankyrin repeat-containing domain"/>
    <property type="match status" value="1"/>
</dbReference>
<gene>
    <name evidence="5" type="ORF">DFH08DRAFT_841545</name>
</gene>
<feature type="domain" description="GPI inositol-deacylase winged helix" evidence="3">
    <location>
        <begin position="511"/>
        <end position="590"/>
    </location>
</feature>
<feature type="repeat" description="ANK" evidence="2">
    <location>
        <begin position="905"/>
        <end position="937"/>
    </location>
</feature>
<dbReference type="Pfam" id="PF00023">
    <property type="entry name" value="Ank"/>
    <property type="match status" value="1"/>
</dbReference>
<evidence type="ECO:0000259" key="3">
    <source>
        <dbReference type="Pfam" id="PF22939"/>
    </source>
</evidence>
<keyword evidence="6" id="KW-1185">Reference proteome</keyword>
<protein>
    <recommendedName>
        <fullName evidence="7">NACHT domain-containing protein</fullName>
    </recommendedName>
</protein>
<dbReference type="Gene3D" id="3.40.50.300">
    <property type="entry name" value="P-loop containing nucleotide triphosphate hydrolases"/>
    <property type="match status" value="1"/>
</dbReference>
<dbReference type="InterPro" id="IPR002110">
    <property type="entry name" value="Ankyrin_rpt"/>
</dbReference>
<comment type="caution">
    <text evidence="5">The sequence shown here is derived from an EMBL/GenBank/DDBJ whole genome shotgun (WGS) entry which is preliminary data.</text>
</comment>
<dbReference type="Pfam" id="PF24883">
    <property type="entry name" value="NPHP3_N"/>
    <property type="match status" value="1"/>
</dbReference>
<evidence type="ECO:0000259" key="4">
    <source>
        <dbReference type="Pfam" id="PF24883"/>
    </source>
</evidence>
<feature type="domain" description="Nephrocystin 3-like N-terminal" evidence="4">
    <location>
        <begin position="242"/>
        <end position="401"/>
    </location>
</feature>
<organism evidence="5 6">
    <name type="scientific">Mycena albidolilacea</name>
    <dbReference type="NCBI Taxonomy" id="1033008"/>
    <lineage>
        <taxon>Eukaryota</taxon>
        <taxon>Fungi</taxon>
        <taxon>Dikarya</taxon>
        <taxon>Basidiomycota</taxon>
        <taxon>Agaricomycotina</taxon>
        <taxon>Agaricomycetes</taxon>
        <taxon>Agaricomycetidae</taxon>
        <taxon>Agaricales</taxon>
        <taxon>Marasmiineae</taxon>
        <taxon>Mycenaceae</taxon>
        <taxon>Mycena</taxon>
    </lineage>
</organism>
<dbReference type="Pfam" id="PF22939">
    <property type="entry name" value="WHD_GPIID"/>
    <property type="match status" value="1"/>
</dbReference>
<feature type="repeat" description="ANK" evidence="2">
    <location>
        <begin position="745"/>
        <end position="777"/>
    </location>
</feature>
<dbReference type="InterPro" id="IPR054471">
    <property type="entry name" value="GPIID_WHD"/>
</dbReference>
<dbReference type="Pfam" id="PF12796">
    <property type="entry name" value="Ank_2"/>
    <property type="match status" value="3"/>
</dbReference>
<dbReference type="SUPFAM" id="SSF48403">
    <property type="entry name" value="Ankyrin repeat"/>
    <property type="match status" value="1"/>
</dbReference>
<evidence type="ECO:0008006" key="7">
    <source>
        <dbReference type="Google" id="ProtNLM"/>
    </source>
</evidence>
<dbReference type="SMART" id="SM00248">
    <property type="entry name" value="ANK"/>
    <property type="match status" value="8"/>
</dbReference>
<feature type="repeat" description="ANK" evidence="2">
    <location>
        <begin position="875"/>
        <end position="907"/>
    </location>
</feature>